<dbReference type="InterPro" id="IPR017439">
    <property type="entry name" value="Amidohydrolase"/>
</dbReference>
<dbReference type="CDD" id="cd03886">
    <property type="entry name" value="M20_Acy1"/>
    <property type="match status" value="1"/>
</dbReference>
<gene>
    <name evidence="3" type="primary">yxeP_43</name>
    <name evidence="3" type="ORF">SDC9_142744</name>
</gene>
<reference evidence="3" key="1">
    <citation type="submission" date="2019-08" db="EMBL/GenBank/DDBJ databases">
        <authorList>
            <person name="Kucharzyk K."/>
            <person name="Murdoch R.W."/>
            <person name="Higgins S."/>
            <person name="Loffler F."/>
        </authorList>
    </citation>
    <scope>NUCLEOTIDE SEQUENCE</scope>
</reference>
<dbReference type="InterPro" id="IPR036264">
    <property type="entry name" value="Bact_exopeptidase_dim_dom"/>
</dbReference>
<proteinExistence type="predicted"/>
<organism evidence="3">
    <name type="scientific">bioreactor metagenome</name>
    <dbReference type="NCBI Taxonomy" id="1076179"/>
    <lineage>
        <taxon>unclassified sequences</taxon>
        <taxon>metagenomes</taxon>
        <taxon>ecological metagenomes</taxon>
    </lineage>
</organism>
<dbReference type="FunFam" id="3.30.70.360:FF:000001">
    <property type="entry name" value="N-acetyldiaminopimelate deacetylase"/>
    <property type="match status" value="1"/>
</dbReference>
<evidence type="ECO:0000259" key="2">
    <source>
        <dbReference type="Pfam" id="PF07687"/>
    </source>
</evidence>
<dbReference type="Gene3D" id="3.30.70.360">
    <property type="match status" value="1"/>
</dbReference>
<dbReference type="AlphaFoldDB" id="A0A645E211"/>
<dbReference type="PANTHER" id="PTHR11014:SF63">
    <property type="entry name" value="METALLOPEPTIDASE, PUTATIVE (AFU_ORTHOLOGUE AFUA_6G09600)-RELATED"/>
    <property type="match status" value="1"/>
</dbReference>
<keyword evidence="1 3" id="KW-0378">Hydrolase</keyword>
<dbReference type="EC" id="3.-.-.-" evidence="3"/>
<feature type="domain" description="Peptidase M20 dimerisation" evidence="2">
    <location>
        <begin position="134"/>
        <end position="215"/>
    </location>
</feature>
<dbReference type="SUPFAM" id="SSF53187">
    <property type="entry name" value="Zn-dependent exopeptidases"/>
    <property type="match status" value="1"/>
</dbReference>
<dbReference type="GO" id="GO:0016787">
    <property type="term" value="F:hydrolase activity"/>
    <property type="evidence" value="ECO:0007669"/>
    <property type="project" value="UniProtKB-KW"/>
</dbReference>
<dbReference type="Gene3D" id="3.40.630.10">
    <property type="entry name" value="Zn peptidases"/>
    <property type="match status" value="1"/>
</dbReference>
<dbReference type="Pfam" id="PF01546">
    <property type="entry name" value="Peptidase_M20"/>
    <property type="match status" value="1"/>
</dbReference>
<dbReference type="InterPro" id="IPR002933">
    <property type="entry name" value="Peptidase_M20"/>
</dbReference>
<protein>
    <submittedName>
        <fullName evidence="3">Putative hydrolase YxeP</fullName>
        <ecNumber evidence="3">3.-.-.-</ecNumber>
    </submittedName>
</protein>
<accession>A0A645E211</accession>
<dbReference type="SUPFAM" id="SSF55031">
    <property type="entry name" value="Bacterial exopeptidase dimerisation domain"/>
    <property type="match status" value="1"/>
</dbReference>
<dbReference type="Pfam" id="PF07687">
    <property type="entry name" value="M20_dimer"/>
    <property type="match status" value="1"/>
</dbReference>
<comment type="caution">
    <text evidence="3">The sequence shown here is derived from an EMBL/GenBank/DDBJ whole genome shotgun (WGS) entry which is preliminary data.</text>
</comment>
<evidence type="ECO:0000313" key="3">
    <source>
        <dbReference type="EMBL" id="MPM95589.1"/>
    </source>
</evidence>
<evidence type="ECO:0000256" key="1">
    <source>
        <dbReference type="ARBA" id="ARBA00022801"/>
    </source>
</evidence>
<name>A0A645E211_9ZZZZ</name>
<sequence>MGMETGVVGLLRGKHSGPTVALRGDIDALPIVEETDLDYKSKIDGLMHACGHDVHTTCLAGAAMILSELKDQLHGNIKFIFQIAEEKNAGAKMLVKAGVMDDVDAIFGLHNHPDVPVGKVGVKLGGLMAAVDTIWIDIYGKGGHGGIPQRTIDPIVATSAVIQGVQSIVSRNISPMDCVVVSIGTINGGTANNVISEHVNMSGTVRTFDKEIRKNMPEILSKKVEGIAKGYGATGKVTYRYDLPAVINGKEMYDLACEAVKQIYGQGAIFDPVPTTGGEDFSIFTENKPGFFYWLGVGNKEKGYVNQWHNPRFVADTDSLLVGSNVLAQSAINFMLKNESSKI</sequence>
<dbReference type="NCBIfam" id="TIGR01891">
    <property type="entry name" value="amidohydrolases"/>
    <property type="match status" value="1"/>
</dbReference>
<dbReference type="InterPro" id="IPR011650">
    <property type="entry name" value="Peptidase_M20_dimer"/>
</dbReference>
<dbReference type="PANTHER" id="PTHR11014">
    <property type="entry name" value="PEPTIDASE M20 FAMILY MEMBER"/>
    <property type="match status" value="1"/>
</dbReference>
<dbReference type="PIRSF" id="PIRSF005962">
    <property type="entry name" value="Pept_M20D_amidohydro"/>
    <property type="match status" value="1"/>
</dbReference>
<dbReference type="EMBL" id="VSSQ01042062">
    <property type="protein sequence ID" value="MPM95589.1"/>
    <property type="molecule type" value="Genomic_DNA"/>
</dbReference>